<evidence type="ECO:0000313" key="3">
    <source>
        <dbReference type="EMBL" id="KAJ1177474.1"/>
    </source>
</evidence>
<proteinExistence type="predicted"/>
<feature type="signal peptide" evidence="2">
    <location>
        <begin position="1"/>
        <end position="21"/>
    </location>
</feature>
<organism evidence="3 4">
    <name type="scientific">Pleurodeles waltl</name>
    <name type="common">Iberian ribbed newt</name>
    <dbReference type="NCBI Taxonomy" id="8319"/>
    <lineage>
        <taxon>Eukaryota</taxon>
        <taxon>Metazoa</taxon>
        <taxon>Chordata</taxon>
        <taxon>Craniata</taxon>
        <taxon>Vertebrata</taxon>
        <taxon>Euteleostomi</taxon>
        <taxon>Amphibia</taxon>
        <taxon>Batrachia</taxon>
        <taxon>Caudata</taxon>
        <taxon>Salamandroidea</taxon>
        <taxon>Salamandridae</taxon>
        <taxon>Pleurodelinae</taxon>
        <taxon>Pleurodeles</taxon>
    </lineage>
</organism>
<keyword evidence="2" id="KW-0732">Signal</keyword>
<evidence type="ECO:0008006" key="5">
    <source>
        <dbReference type="Google" id="ProtNLM"/>
    </source>
</evidence>
<feature type="compositionally biased region" description="Gly residues" evidence="1">
    <location>
        <begin position="59"/>
        <end position="72"/>
    </location>
</feature>
<gene>
    <name evidence="3" type="ORF">NDU88_002729</name>
</gene>
<comment type="caution">
    <text evidence="3">The sequence shown here is derived from an EMBL/GenBank/DDBJ whole genome shotgun (WGS) entry which is preliminary data.</text>
</comment>
<evidence type="ECO:0000256" key="2">
    <source>
        <dbReference type="SAM" id="SignalP"/>
    </source>
</evidence>
<dbReference type="EMBL" id="JANPWB010000006">
    <property type="protein sequence ID" value="KAJ1177474.1"/>
    <property type="molecule type" value="Genomic_DNA"/>
</dbReference>
<feature type="chain" id="PRO_5043451316" description="Secreted protein" evidence="2">
    <location>
        <begin position="22"/>
        <end position="156"/>
    </location>
</feature>
<dbReference type="AlphaFoldDB" id="A0AAV7TNF9"/>
<reference evidence="3" key="1">
    <citation type="journal article" date="2022" name="bioRxiv">
        <title>Sequencing and chromosome-scale assembly of the giantPleurodeles waltlgenome.</title>
        <authorList>
            <person name="Brown T."/>
            <person name="Elewa A."/>
            <person name="Iarovenko S."/>
            <person name="Subramanian E."/>
            <person name="Araus A.J."/>
            <person name="Petzold A."/>
            <person name="Susuki M."/>
            <person name="Suzuki K.-i.T."/>
            <person name="Hayashi T."/>
            <person name="Toyoda A."/>
            <person name="Oliveira C."/>
            <person name="Osipova E."/>
            <person name="Leigh N.D."/>
            <person name="Simon A."/>
            <person name="Yun M.H."/>
        </authorList>
    </citation>
    <scope>NUCLEOTIDE SEQUENCE</scope>
    <source>
        <strain evidence="3">20211129_DDA</strain>
        <tissue evidence="3">Liver</tissue>
    </source>
</reference>
<feature type="region of interest" description="Disordered" evidence="1">
    <location>
        <begin position="58"/>
        <end position="96"/>
    </location>
</feature>
<name>A0AAV7TNF9_PLEWA</name>
<keyword evidence="4" id="KW-1185">Reference proteome</keyword>
<sequence length="156" mass="16446">MFAMPRTSQVIMLFAARAACATSRRRASDPREGDGLAWQTAISGWFCSGGLHRGAWAGPPGGAGAPSGGVAGRAGSLLGDPGQSRAMNRGRGSFPPSLTVKDPRRVAWPGGSCRQAVRHLPWLWAPPRAQGGEATALTGLDTWRCVPRRQWEALAS</sequence>
<evidence type="ECO:0000313" key="4">
    <source>
        <dbReference type="Proteomes" id="UP001066276"/>
    </source>
</evidence>
<accession>A0AAV7TNF9</accession>
<protein>
    <recommendedName>
        <fullName evidence="5">Secreted protein</fullName>
    </recommendedName>
</protein>
<evidence type="ECO:0000256" key="1">
    <source>
        <dbReference type="SAM" id="MobiDB-lite"/>
    </source>
</evidence>
<dbReference type="Proteomes" id="UP001066276">
    <property type="component" value="Chromosome 3_2"/>
</dbReference>